<dbReference type="Proteomes" id="UP000263957">
    <property type="component" value="Unassembled WGS sequence"/>
</dbReference>
<reference evidence="1 2" key="1">
    <citation type="journal article" date="2018" name="Nat. Biotechnol.">
        <title>A standardized bacterial taxonomy based on genome phylogeny substantially revises the tree of life.</title>
        <authorList>
            <person name="Parks D.H."/>
            <person name="Chuvochina M."/>
            <person name="Waite D.W."/>
            <person name="Rinke C."/>
            <person name="Skarshewski A."/>
            <person name="Chaumeil P.A."/>
            <person name="Hugenholtz P."/>
        </authorList>
    </citation>
    <scope>NUCLEOTIDE SEQUENCE [LARGE SCALE GENOMIC DNA]</scope>
    <source>
        <strain evidence="1">UBA10378</strain>
    </source>
</reference>
<accession>A0A356W593</accession>
<dbReference type="SUPFAM" id="SSF47240">
    <property type="entry name" value="Ferritin-like"/>
    <property type="match status" value="1"/>
</dbReference>
<dbReference type="AlphaFoldDB" id="A0A356W593"/>
<sequence>MTTTNFSQLLLVALDDLREGRRSLACRMQKVAVATNDAVTRETFRTLITRSNEEANILGQMLGDPDGKPNLWANGIMDDALRDVASTAQGRVRDVAVIGAIRKFLAADIVSLETAIALDQYEGAAKNQALNAFRQQARDTDHLLRERLAELTRSLAGE</sequence>
<evidence type="ECO:0000313" key="2">
    <source>
        <dbReference type="Proteomes" id="UP000263957"/>
    </source>
</evidence>
<dbReference type="Gene3D" id="1.20.1260.10">
    <property type="match status" value="1"/>
</dbReference>
<organism evidence="1 2">
    <name type="scientific">Hyphomonas atlantica</name>
    <dbReference type="NCBI Taxonomy" id="1280948"/>
    <lineage>
        <taxon>Bacteria</taxon>
        <taxon>Pseudomonadati</taxon>
        <taxon>Pseudomonadota</taxon>
        <taxon>Alphaproteobacteria</taxon>
        <taxon>Hyphomonadales</taxon>
        <taxon>Hyphomonadaceae</taxon>
        <taxon>Hyphomonas</taxon>
    </lineage>
</organism>
<dbReference type="InterPro" id="IPR009078">
    <property type="entry name" value="Ferritin-like_SF"/>
</dbReference>
<gene>
    <name evidence="1" type="ORF">DD728_03925</name>
</gene>
<dbReference type="InterPro" id="IPR012347">
    <property type="entry name" value="Ferritin-like"/>
</dbReference>
<comment type="caution">
    <text evidence="1">The sequence shown here is derived from an EMBL/GenBank/DDBJ whole genome shotgun (WGS) entry which is preliminary data.</text>
</comment>
<proteinExistence type="predicted"/>
<protein>
    <recommendedName>
        <fullName evidence="3">DUF2383 domain-containing protein</fullName>
    </recommendedName>
</protein>
<evidence type="ECO:0000313" key="1">
    <source>
        <dbReference type="EMBL" id="HBQ48026.1"/>
    </source>
</evidence>
<name>A0A356W593_9PROT</name>
<evidence type="ECO:0008006" key="3">
    <source>
        <dbReference type="Google" id="ProtNLM"/>
    </source>
</evidence>
<dbReference type="EMBL" id="DOGS01000082">
    <property type="protein sequence ID" value="HBQ48026.1"/>
    <property type="molecule type" value="Genomic_DNA"/>
</dbReference>